<dbReference type="CDD" id="cd07247">
    <property type="entry name" value="SgaA_N_like"/>
    <property type="match status" value="2"/>
</dbReference>
<dbReference type="InterPro" id="IPR037523">
    <property type="entry name" value="VOC_core"/>
</dbReference>
<dbReference type="InterPro" id="IPR029068">
    <property type="entry name" value="Glyas_Bleomycin-R_OHBP_Dase"/>
</dbReference>
<feature type="domain" description="VOC" evidence="1">
    <location>
        <begin position="142"/>
        <end position="257"/>
    </location>
</feature>
<dbReference type="AlphaFoldDB" id="A0A1H6D9R6"/>
<dbReference type="RefSeq" id="WP_103941406.1">
    <property type="nucleotide sequence ID" value="NZ_FNVO01000014.1"/>
</dbReference>
<evidence type="ECO:0000313" key="3">
    <source>
        <dbReference type="Proteomes" id="UP000236723"/>
    </source>
</evidence>
<dbReference type="InterPro" id="IPR004360">
    <property type="entry name" value="Glyas_Fos-R_dOase_dom"/>
</dbReference>
<organism evidence="2 3">
    <name type="scientific">Thermomonospora echinospora</name>
    <dbReference type="NCBI Taxonomy" id="1992"/>
    <lineage>
        <taxon>Bacteria</taxon>
        <taxon>Bacillati</taxon>
        <taxon>Actinomycetota</taxon>
        <taxon>Actinomycetes</taxon>
        <taxon>Streptosporangiales</taxon>
        <taxon>Thermomonosporaceae</taxon>
        <taxon>Thermomonospora</taxon>
    </lineage>
</organism>
<dbReference type="SUPFAM" id="SSF54593">
    <property type="entry name" value="Glyoxalase/Bleomycin resistance protein/Dihydroxybiphenyl dioxygenase"/>
    <property type="match status" value="2"/>
</dbReference>
<keyword evidence="3" id="KW-1185">Reference proteome</keyword>
<proteinExistence type="predicted"/>
<accession>A0A1H6D9R6</accession>
<dbReference type="EMBL" id="FNVO01000014">
    <property type="protein sequence ID" value="SEG81543.1"/>
    <property type="molecule type" value="Genomic_DNA"/>
</dbReference>
<feature type="domain" description="VOC" evidence="1">
    <location>
        <begin position="11"/>
        <end position="128"/>
    </location>
</feature>
<protein>
    <recommendedName>
        <fullName evidence="1">VOC domain-containing protein</fullName>
    </recommendedName>
</protein>
<dbReference type="OrthoDB" id="9793039at2"/>
<dbReference type="PANTHER" id="PTHR33993">
    <property type="entry name" value="GLYOXALASE-RELATED"/>
    <property type="match status" value="1"/>
</dbReference>
<evidence type="ECO:0000259" key="1">
    <source>
        <dbReference type="PROSITE" id="PS51819"/>
    </source>
</evidence>
<dbReference type="Gene3D" id="3.10.180.10">
    <property type="entry name" value="2,3-Dihydroxybiphenyl 1,2-Dioxygenase, domain 1"/>
    <property type="match status" value="2"/>
</dbReference>
<sequence length="259" mass="27336">MPEMTSYEPGEPCWADLASPDPEAAKVFYGGLFGWGSSTPADPGFGGYTSFTLGGVEGDEVAGLMELMDERQPPAWTCYISVADADETADAVTAAGGQVYTPPMDVAGLGRMAVFGDSQGAVFGVWEPGDFAGARRVNEPGALCWTELACRDIEAAKAFYGSVIGWESVTEPAGTTTYTEWTTDGRSIAGMVQMNEEWPDDAPPYWMPYFAVEDCDAAADKAVALGGRVPVPPTDIPPGRFAVVADPDGAYLSIIRLTG</sequence>
<dbReference type="Pfam" id="PF00903">
    <property type="entry name" value="Glyoxalase"/>
    <property type="match status" value="2"/>
</dbReference>
<evidence type="ECO:0000313" key="2">
    <source>
        <dbReference type="EMBL" id="SEG81543.1"/>
    </source>
</evidence>
<dbReference type="PROSITE" id="PS51819">
    <property type="entry name" value="VOC"/>
    <property type="match status" value="2"/>
</dbReference>
<gene>
    <name evidence="2" type="ORF">SAMN04489712_11481</name>
</gene>
<reference evidence="3" key="1">
    <citation type="submission" date="2016-10" db="EMBL/GenBank/DDBJ databases">
        <authorList>
            <person name="Varghese N."/>
            <person name="Submissions S."/>
        </authorList>
    </citation>
    <scope>NUCLEOTIDE SEQUENCE [LARGE SCALE GENOMIC DNA]</scope>
    <source>
        <strain evidence="3">DSM 43163</strain>
    </source>
</reference>
<dbReference type="Proteomes" id="UP000236723">
    <property type="component" value="Unassembled WGS sequence"/>
</dbReference>
<dbReference type="InterPro" id="IPR052164">
    <property type="entry name" value="Anthracycline_SecMetBiosynth"/>
</dbReference>
<name>A0A1H6D9R6_9ACTN</name>
<dbReference type="PANTHER" id="PTHR33993:SF14">
    <property type="entry name" value="GB|AAF24581.1"/>
    <property type="match status" value="1"/>
</dbReference>